<dbReference type="STRING" id="1434700.SAMN06296427_102398"/>
<evidence type="ECO:0000313" key="2">
    <source>
        <dbReference type="Proteomes" id="UP000192393"/>
    </source>
</evidence>
<dbReference type="AlphaFoldDB" id="A0A1W1ZCX0"/>
<evidence type="ECO:0000313" key="1">
    <source>
        <dbReference type="EMBL" id="SMC46280.1"/>
    </source>
</evidence>
<protein>
    <recommendedName>
        <fullName evidence="3">DUF493 domain-containing protein</fullName>
    </recommendedName>
</protein>
<evidence type="ECO:0008006" key="3">
    <source>
        <dbReference type="Google" id="ProtNLM"/>
    </source>
</evidence>
<accession>A0A1W1ZCX0</accession>
<dbReference type="RefSeq" id="WP_084016544.1">
    <property type="nucleotide sequence ID" value="NZ_FWXS01000002.1"/>
</dbReference>
<organism evidence="1 2">
    <name type="scientific">Moheibacter sediminis</name>
    <dbReference type="NCBI Taxonomy" id="1434700"/>
    <lineage>
        <taxon>Bacteria</taxon>
        <taxon>Pseudomonadati</taxon>
        <taxon>Bacteroidota</taxon>
        <taxon>Flavobacteriia</taxon>
        <taxon>Flavobacteriales</taxon>
        <taxon>Weeksellaceae</taxon>
        <taxon>Moheibacter</taxon>
    </lineage>
</organism>
<name>A0A1W1ZCX0_9FLAO</name>
<dbReference type="Gene3D" id="3.30.70.260">
    <property type="match status" value="1"/>
</dbReference>
<dbReference type="SUPFAM" id="SSF117991">
    <property type="entry name" value="YbeD/HP0495-like"/>
    <property type="match status" value="1"/>
</dbReference>
<dbReference type="OrthoDB" id="5616097at2"/>
<dbReference type="InterPro" id="IPR027471">
    <property type="entry name" value="YbeD-like_sf"/>
</dbReference>
<reference evidence="2" key="1">
    <citation type="submission" date="2017-04" db="EMBL/GenBank/DDBJ databases">
        <authorList>
            <person name="Varghese N."/>
            <person name="Submissions S."/>
        </authorList>
    </citation>
    <scope>NUCLEOTIDE SEQUENCE [LARGE SCALE GENOMIC DNA]</scope>
    <source>
        <strain evidence="2">CGMCC 1.12708</strain>
    </source>
</reference>
<proteinExistence type="predicted"/>
<dbReference type="EMBL" id="FWXS01000002">
    <property type="protein sequence ID" value="SMC46280.1"/>
    <property type="molecule type" value="Genomic_DNA"/>
</dbReference>
<dbReference type="Pfam" id="PF04359">
    <property type="entry name" value="DUF493"/>
    <property type="match status" value="1"/>
</dbReference>
<sequence length="98" mass="11583">MTQDNTQNQEEFYKKFRDRLDDTTEFPSNYTFKFIIPSDNKRIAEVQRLFDGARPQFQMKESKTGKYTSVTAVVYVLDADQVIHYYQSASSIEDVYML</sequence>
<dbReference type="Proteomes" id="UP000192393">
    <property type="component" value="Unassembled WGS sequence"/>
</dbReference>
<keyword evidence="2" id="KW-1185">Reference proteome</keyword>
<gene>
    <name evidence="1" type="ORF">SAMN06296427_102398</name>
</gene>
<dbReference type="InterPro" id="IPR007454">
    <property type="entry name" value="UPF0250_YbeD-like"/>
</dbReference>